<feature type="non-terminal residue" evidence="3">
    <location>
        <position position="1"/>
    </location>
</feature>
<accession>A0A816FDX0</accession>
<sequence length="563" mass="65138">DRLLAIICYKLSDPYVSNNEQRLENKKNNTILIAKMMKAADNTINHIISLSYFRELDMTSLFSYEFSPAPLLLCDTQDCNLLNQQQKSEIIKLFEKECPIGFSTKNPTINNGKWALIIDGGPLLEIRPLHSNGTIYDYAKQLLSHNVIPEFQNYDRIDIVFDADQSKFIKSCHGYQNKEEQQQYDLKPNDILDSSRFDEFVHSNRAKLARVIRSYWSQNELIDLLPVNKHLIIGGPQHETIKLFNNKNSSLTLSIETLYNLESDHIEADTRIFLHTYNIQMKDDGDLIKFGDDLTITTESLQAAEDLLVSCYKNSRTFKSSISRTTSSSFSTTTKLAPETLLNDLRKTMALKYFKNSTLNICTKLPSTSNSFYQYCQRTWRQVYIWKKAFEQYNVMNYYSIENYGYQRANDVPNDISLSKCVKCTSDCQRCKCSTNNLPCTSFSGYSIDQCENCTSIQMKTQSTDIIKTKRTSSVINKYSFDDYYDKDKEDDTQMENSTNIDYENDDEDDDNQVALELIYDNYSNVSFNNETNNDSSNDNKIQPNLMNISFDMEHSYFCRSPS</sequence>
<evidence type="ECO:0000313" key="2">
    <source>
        <dbReference type="EMBL" id="CAF1516534.1"/>
    </source>
</evidence>
<comment type="caution">
    <text evidence="3">The sequence shown here is derived from an EMBL/GenBank/DDBJ whole genome shotgun (WGS) entry which is preliminary data.</text>
</comment>
<dbReference type="EMBL" id="CAJNOL010012546">
    <property type="protein sequence ID" value="CAF1660292.1"/>
    <property type="molecule type" value="Genomic_DNA"/>
</dbReference>
<evidence type="ECO:0000313" key="4">
    <source>
        <dbReference type="Proteomes" id="UP000663870"/>
    </source>
</evidence>
<organism evidence="3 4">
    <name type="scientific">Rotaria sordida</name>
    <dbReference type="NCBI Taxonomy" id="392033"/>
    <lineage>
        <taxon>Eukaryota</taxon>
        <taxon>Metazoa</taxon>
        <taxon>Spiralia</taxon>
        <taxon>Gnathifera</taxon>
        <taxon>Rotifera</taxon>
        <taxon>Eurotatoria</taxon>
        <taxon>Bdelloidea</taxon>
        <taxon>Philodinida</taxon>
        <taxon>Philodinidae</taxon>
        <taxon>Rotaria</taxon>
    </lineage>
</organism>
<name>A0A816FDX0_9BILA</name>
<gene>
    <name evidence="3" type="ORF">JXQ802_LOCUS55961</name>
    <name evidence="2" type="ORF">PYM288_LOCUS39415</name>
</gene>
<feature type="region of interest" description="Disordered" evidence="1">
    <location>
        <begin position="487"/>
        <end position="508"/>
    </location>
</feature>
<evidence type="ECO:0000313" key="3">
    <source>
        <dbReference type="EMBL" id="CAF1660292.1"/>
    </source>
</evidence>
<reference evidence="3" key="1">
    <citation type="submission" date="2021-02" db="EMBL/GenBank/DDBJ databases">
        <authorList>
            <person name="Nowell W R."/>
        </authorList>
    </citation>
    <scope>NUCLEOTIDE SEQUENCE</scope>
</reference>
<proteinExistence type="predicted"/>
<dbReference type="AlphaFoldDB" id="A0A816FDX0"/>
<dbReference type="EMBL" id="CAJNOH010010718">
    <property type="protein sequence ID" value="CAF1516534.1"/>
    <property type="molecule type" value="Genomic_DNA"/>
</dbReference>
<dbReference type="Proteomes" id="UP000663870">
    <property type="component" value="Unassembled WGS sequence"/>
</dbReference>
<evidence type="ECO:0000256" key="1">
    <source>
        <dbReference type="SAM" id="MobiDB-lite"/>
    </source>
</evidence>
<keyword evidence="4" id="KW-1185">Reference proteome</keyword>
<protein>
    <submittedName>
        <fullName evidence="3">Uncharacterized protein</fullName>
    </submittedName>
</protein>
<dbReference type="Proteomes" id="UP000663854">
    <property type="component" value="Unassembled WGS sequence"/>
</dbReference>